<accession>U6G903</accession>
<evidence type="ECO:0000313" key="3">
    <source>
        <dbReference type="Proteomes" id="UP000018050"/>
    </source>
</evidence>
<proteinExistence type="predicted"/>
<dbReference type="GeneID" id="25270008"/>
<feature type="transmembrane region" description="Helical" evidence="1">
    <location>
        <begin position="88"/>
        <end position="104"/>
    </location>
</feature>
<dbReference type="RefSeq" id="XP_013252767.1">
    <property type="nucleotide sequence ID" value="XM_013397313.1"/>
</dbReference>
<dbReference type="Proteomes" id="UP000018050">
    <property type="component" value="Unassembled WGS sequence"/>
</dbReference>
<dbReference type="OrthoDB" id="347749at2759"/>
<name>U6G903_EIMAC</name>
<sequence length="562" mass="61929">MACDDPREASETSYFQRRRTTCRRAMLGPTEVFTPDEWAGLPPRSNEDDTQFLEVVEGNAASWGKDEIRSRGLSARPERNLRQKRRQALALVGFGILALTFAILRCAIKGIPSRKAGGDVRSLVGPKRVDAPAACLGDGGDWFEGRGAPDAKLSEQELQKKASGFMNSLLTIVKSNEPVLVRIPMQTRSKVLSLLLTLFVQELAALASVIGEDSRAALVHTVGEVSMITCRLGTTITRRKGGVCSRRLQLYLSSILRRLELSGPQGSFLPPTERLQKLHELLLLQEAMLENLSVAFNKLTRLLSSGCDPDDAGLIATTARLGDLLHIRKKHILSDPLLSRWLLERENQGKRFGVASPGYITQLRLRKRPTVEKMLEELTTLLSVRGKQHTAGQHCARVVKAEDRTAEHDEPPSEEAELQEVEESTVSSGHLLESGHVSQEPSFLGQAVIPSHPVPAAWYEGWGFGYSKQFSYDPELPSSEWSAVDASTLAGAYGPPEPMQEGFFSSSLREPVPMTVGQQNSVEETISNPFSLPDIFGIMRNSFEELRLVLNDRGGRLLPMAS</sequence>
<dbReference type="EMBL" id="HG670451">
    <property type="protein sequence ID" value="CDI76741.1"/>
    <property type="molecule type" value="Genomic_DNA"/>
</dbReference>
<keyword evidence="1" id="KW-1133">Transmembrane helix</keyword>
<dbReference type="AlphaFoldDB" id="U6G903"/>
<keyword evidence="1" id="KW-0472">Membrane</keyword>
<keyword evidence="1" id="KW-0812">Transmembrane</keyword>
<protein>
    <submittedName>
        <fullName evidence="2">Uncharacterized protein</fullName>
    </submittedName>
</protein>
<evidence type="ECO:0000256" key="1">
    <source>
        <dbReference type="SAM" id="Phobius"/>
    </source>
</evidence>
<reference evidence="2" key="2">
    <citation type="submission" date="2013-10" db="EMBL/GenBank/DDBJ databases">
        <authorList>
            <person name="Aslett M."/>
        </authorList>
    </citation>
    <scope>NUCLEOTIDE SEQUENCE</scope>
    <source>
        <strain evidence="2">Houghton</strain>
    </source>
</reference>
<organism evidence="2 3">
    <name type="scientific">Eimeria acervulina</name>
    <name type="common">Coccidian parasite</name>
    <dbReference type="NCBI Taxonomy" id="5801"/>
    <lineage>
        <taxon>Eukaryota</taxon>
        <taxon>Sar</taxon>
        <taxon>Alveolata</taxon>
        <taxon>Apicomplexa</taxon>
        <taxon>Conoidasida</taxon>
        <taxon>Coccidia</taxon>
        <taxon>Eucoccidiorida</taxon>
        <taxon>Eimeriorina</taxon>
        <taxon>Eimeriidae</taxon>
        <taxon>Eimeria</taxon>
    </lineage>
</organism>
<dbReference type="OMA" id="SEWSAVD"/>
<keyword evidence="3" id="KW-1185">Reference proteome</keyword>
<reference evidence="2" key="1">
    <citation type="submission" date="2013-10" db="EMBL/GenBank/DDBJ databases">
        <title>Genomic analysis of the causative agents of coccidiosis in chickens.</title>
        <authorList>
            <person name="Reid A.J."/>
            <person name="Blake D."/>
            <person name="Billington K."/>
            <person name="Browne H."/>
            <person name="Dunn M."/>
            <person name="Hung S."/>
            <person name="Kawahara F."/>
            <person name="Miranda-Saavedra D."/>
            <person name="Mourier T."/>
            <person name="Nagra H."/>
            <person name="Otto T.D."/>
            <person name="Rawlings N."/>
            <person name="Sanchez A."/>
            <person name="Sanders M."/>
            <person name="Subramaniam C."/>
            <person name="Tay Y."/>
            <person name="Dear P."/>
            <person name="Doerig C."/>
            <person name="Gruber A."/>
            <person name="Parkinson J."/>
            <person name="Shirley M."/>
            <person name="Wan K.L."/>
            <person name="Berriman M."/>
            <person name="Tomley F."/>
            <person name="Pain A."/>
        </authorList>
    </citation>
    <scope>NUCLEOTIDE SEQUENCE</scope>
    <source>
        <strain evidence="2">Houghton</strain>
    </source>
</reference>
<dbReference type="VEuPathDB" id="ToxoDB:EAH_00019380"/>
<gene>
    <name evidence="2" type="ORF">EAH_00019380</name>
</gene>
<evidence type="ECO:0000313" key="2">
    <source>
        <dbReference type="EMBL" id="CDI76741.1"/>
    </source>
</evidence>